<keyword evidence="3" id="KW-1185">Reference proteome</keyword>
<dbReference type="OrthoDB" id="394047at2"/>
<feature type="transmembrane region" description="Helical" evidence="1">
    <location>
        <begin position="242"/>
        <end position="264"/>
    </location>
</feature>
<dbReference type="RefSeq" id="WP_015587275.1">
    <property type="nucleotide sequence ID" value="NC_021083.1"/>
</dbReference>
<dbReference type="KEGG" id="mput:MPUT9231_2060"/>
<keyword evidence="1" id="KW-0472">Membrane</keyword>
<name>M9WGW4_9MOLU</name>
<dbReference type="EMBL" id="CP004357">
    <property type="protein sequence ID" value="AGJ90639.1"/>
    <property type="molecule type" value="Genomic_DNA"/>
</dbReference>
<accession>M9WGW4</accession>
<feature type="transmembrane region" description="Helical" evidence="1">
    <location>
        <begin position="31"/>
        <end position="49"/>
    </location>
</feature>
<evidence type="ECO:0008006" key="4">
    <source>
        <dbReference type="Google" id="ProtNLM"/>
    </source>
</evidence>
<gene>
    <name evidence="2" type="ORF">MPUT9231_2060</name>
</gene>
<dbReference type="NCBIfam" id="NF045848">
    <property type="entry name" value="MMCAP2_0566_fam"/>
    <property type="match status" value="1"/>
</dbReference>
<dbReference type="AlphaFoldDB" id="M9WGW4"/>
<dbReference type="NCBIfam" id="NF045889">
    <property type="entry name" value="ICE_Mbov_0396_TM"/>
    <property type="match status" value="1"/>
</dbReference>
<dbReference type="HOGENOM" id="CLU_028801_0_0_14"/>
<proteinExistence type="predicted"/>
<dbReference type="Proteomes" id="UP000012984">
    <property type="component" value="Chromosome"/>
</dbReference>
<feature type="transmembrane region" description="Helical" evidence="1">
    <location>
        <begin position="7"/>
        <end position="25"/>
    </location>
</feature>
<dbReference type="eggNOG" id="ENOG5033XCX">
    <property type="taxonomic scope" value="Bacteria"/>
</dbReference>
<evidence type="ECO:0000256" key="1">
    <source>
        <dbReference type="SAM" id="Phobius"/>
    </source>
</evidence>
<evidence type="ECO:0000313" key="3">
    <source>
        <dbReference type="Proteomes" id="UP000012984"/>
    </source>
</evidence>
<feature type="transmembrane region" description="Helical" evidence="1">
    <location>
        <begin position="61"/>
        <end position="86"/>
    </location>
</feature>
<feature type="transmembrane region" description="Helical" evidence="1">
    <location>
        <begin position="211"/>
        <end position="230"/>
    </location>
</feature>
<reference evidence="2 3" key="1">
    <citation type="journal article" date="2013" name="Genome Announc.">
        <title>Complete Genome Sequence of Mycoplasma putrefaciens Strain 9231, One of the Agents of Contagious Agalactia in Goats.</title>
        <authorList>
            <person name="Dupuy V."/>
            <person name="Sirand-Pugnet P."/>
            <person name="Baranowski E."/>
            <person name="Barre A."/>
            <person name="Breton M."/>
            <person name="Couture C."/>
            <person name="Dordet-Frisoni E."/>
            <person name="Gaurivaud P."/>
            <person name="Jacob D."/>
            <person name="Lemaitre C."/>
            <person name="Manso-Silvan L."/>
            <person name="Nikolski M."/>
            <person name="Nouvel L.X."/>
            <person name="Poumarat F."/>
            <person name="Tardy F."/>
            <person name="Thebault P."/>
            <person name="Theil S."/>
            <person name="Citti C."/>
            <person name="Blanchard A."/>
            <person name="Thiaucourt F."/>
        </authorList>
    </citation>
    <scope>NUCLEOTIDE SEQUENCE [LARGE SCALE GENOMIC DNA]</scope>
    <source>
        <strain evidence="2">Mput9231</strain>
    </source>
</reference>
<evidence type="ECO:0000313" key="2">
    <source>
        <dbReference type="EMBL" id="AGJ90639.1"/>
    </source>
</evidence>
<feature type="transmembrane region" description="Helical" evidence="1">
    <location>
        <begin position="106"/>
        <end position="130"/>
    </location>
</feature>
<protein>
    <recommendedName>
        <fullName evidence="4">Transmembrane protein</fullName>
    </recommendedName>
</protein>
<organism evidence="2 3">
    <name type="scientific">Mycoplasma putrefaciens Mput9231</name>
    <dbReference type="NCBI Taxonomy" id="1292033"/>
    <lineage>
        <taxon>Bacteria</taxon>
        <taxon>Bacillati</taxon>
        <taxon>Mycoplasmatota</taxon>
        <taxon>Mollicutes</taxon>
        <taxon>Mycoplasmataceae</taxon>
        <taxon>Mycoplasma</taxon>
    </lineage>
</organism>
<keyword evidence="1" id="KW-1133">Transmembrane helix</keyword>
<dbReference type="PATRIC" id="fig|1292033.3.peg.194"/>
<feature type="transmembrane region" description="Helical" evidence="1">
    <location>
        <begin position="270"/>
        <end position="290"/>
    </location>
</feature>
<feature type="transmembrane region" description="Helical" evidence="1">
    <location>
        <begin position="183"/>
        <end position="205"/>
    </location>
</feature>
<keyword evidence="1" id="KW-0812">Transmembrane</keyword>
<sequence>MWNWITWGIFILGYVPLVRLPLVFLEGVSSIFQLLAIGLPQYLLFGIPIDGKFSDATLPYLFIRLSIISILVFVILFVISLIRVHFQKENEENPIKIAMKNSLTGTVWLISIPLILFIATTIFNILLTLISGDASDSISKTIFASLRNHRNNDISVSEWEKIANNGFNFERSTFNKLANQEGLILVLMGGLISISTLIPFLLGILTLVQKIFQQFFLFIISPFIASASVSDNGKRMKQFQEMYAAKSFAIIGIIISLQLFGVFVSRAQGWVFGLNNISIIVRFLLLFAIITGGAVASMGITNEITAFVGESASVRETLGETKNLISSTVALSGGAGAIGAFAKKAINSTTKKGRLRNKRNEEIKLAKQKLKKGHITRSDYQNATVGAQYSYKQGLNDIKTEKLALKAAKQNFLDNEEIINSNELESSERLSAFKQNEGLSKKDFSRNESSLIRQQNKAYKEVKKINKLEKGTGQLSDESEWLRSKNLTRIKKLQGLIDQKNSGKITKATNKSKIQFDKEIQDQLGLKKK</sequence>